<dbReference type="GeneID" id="19342015"/>
<dbReference type="EMBL" id="KB446557">
    <property type="protein sequence ID" value="EME85065.1"/>
    <property type="molecule type" value="Genomic_DNA"/>
</dbReference>
<reference evidence="1 2" key="1">
    <citation type="journal article" date="2012" name="PLoS Pathog.">
        <title>Diverse lifestyles and strategies of plant pathogenesis encoded in the genomes of eighteen Dothideomycetes fungi.</title>
        <authorList>
            <person name="Ohm R.A."/>
            <person name="Feau N."/>
            <person name="Henrissat B."/>
            <person name="Schoch C.L."/>
            <person name="Horwitz B.A."/>
            <person name="Barry K.W."/>
            <person name="Condon B.J."/>
            <person name="Copeland A.C."/>
            <person name="Dhillon B."/>
            <person name="Glaser F."/>
            <person name="Hesse C.N."/>
            <person name="Kosti I."/>
            <person name="LaButti K."/>
            <person name="Lindquist E.A."/>
            <person name="Lucas S."/>
            <person name="Salamov A.A."/>
            <person name="Bradshaw R.E."/>
            <person name="Ciuffetti L."/>
            <person name="Hamelin R.C."/>
            <person name="Kema G.H.J."/>
            <person name="Lawrence C."/>
            <person name="Scott J.A."/>
            <person name="Spatafora J.W."/>
            <person name="Turgeon B.G."/>
            <person name="de Wit P.J.G.M."/>
            <person name="Zhong S."/>
            <person name="Goodwin S.B."/>
            <person name="Grigoriev I.V."/>
        </authorList>
    </citation>
    <scope>NUCLEOTIDE SEQUENCE [LARGE SCALE GENOMIC DNA]</scope>
    <source>
        <strain evidence="1 2">CIRAD86</strain>
    </source>
</reference>
<gene>
    <name evidence="1" type="ORF">MYCFIDRAFT_83093</name>
</gene>
<evidence type="ECO:0000313" key="1">
    <source>
        <dbReference type="EMBL" id="EME85065.1"/>
    </source>
</evidence>
<organism evidence="1 2">
    <name type="scientific">Pseudocercospora fijiensis (strain CIRAD86)</name>
    <name type="common">Black leaf streak disease fungus</name>
    <name type="synonym">Mycosphaerella fijiensis</name>
    <dbReference type="NCBI Taxonomy" id="383855"/>
    <lineage>
        <taxon>Eukaryota</taxon>
        <taxon>Fungi</taxon>
        <taxon>Dikarya</taxon>
        <taxon>Ascomycota</taxon>
        <taxon>Pezizomycotina</taxon>
        <taxon>Dothideomycetes</taxon>
        <taxon>Dothideomycetidae</taxon>
        <taxon>Mycosphaerellales</taxon>
        <taxon>Mycosphaerellaceae</taxon>
        <taxon>Pseudocercospora</taxon>
    </lineage>
</organism>
<dbReference type="AlphaFoldDB" id="M2Z5G9"/>
<dbReference type="HOGENOM" id="CLU_1267394_0_0_1"/>
<dbReference type="Proteomes" id="UP000016932">
    <property type="component" value="Unassembled WGS sequence"/>
</dbReference>
<accession>M2Z5G9</accession>
<dbReference type="RefSeq" id="XP_007924379.1">
    <property type="nucleotide sequence ID" value="XM_007926188.1"/>
</dbReference>
<protein>
    <submittedName>
        <fullName evidence="1">Uncharacterized protein</fullName>
    </submittedName>
</protein>
<dbReference type="VEuPathDB" id="FungiDB:MYCFIDRAFT_83093"/>
<proteinExistence type="predicted"/>
<name>M2Z5G9_PSEFD</name>
<evidence type="ECO:0000313" key="2">
    <source>
        <dbReference type="Proteomes" id="UP000016932"/>
    </source>
</evidence>
<dbReference type="KEGG" id="pfj:MYCFIDRAFT_83093"/>
<sequence length="218" mass="24321">MDVATSLSGRRRHQLTVALLSSRHLQTAIARARSSHAAELSMVLFQQPVYWDIINVILDRIVSLPKVEVKLEREGEDPLYGRLPIDHLGLTTFLLNAATRANCKCTELVLADEFHMSSYDQAEGRDAPPLHAVIDHIARDLREFSFGAILTTQLGPDGQDALRRFSFVKPLLAESKRLEHLCLIVPGAEGLSVTDQFTRLVPSLLEKAYLESLSIIEL</sequence>
<keyword evidence="2" id="KW-1185">Reference proteome</keyword>